<dbReference type="Proteomes" id="UP000824028">
    <property type="component" value="Unassembled WGS sequence"/>
</dbReference>
<keyword evidence="2" id="KW-0067">ATP-binding</keyword>
<reference evidence="2" key="1">
    <citation type="journal article" date="2021" name="PeerJ">
        <title>Extensive microbial diversity within the chicken gut microbiome revealed by metagenomics and culture.</title>
        <authorList>
            <person name="Gilroy R."/>
            <person name="Ravi A."/>
            <person name="Getino M."/>
            <person name="Pursley I."/>
            <person name="Horton D.L."/>
            <person name="Alikhan N.F."/>
            <person name="Baker D."/>
            <person name="Gharbi K."/>
            <person name="Hall N."/>
            <person name="Watson M."/>
            <person name="Adriaenssens E.M."/>
            <person name="Foster-Nyarko E."/>
            <person name="Jarju S."/>
            <person name="Secka A."/>
            <person name="Antonio M."/>
            <person name="Oren A."/>
            <person name="Chaudhuri R.R."/>
            <person name="La Ragione R."/>
            <person name="Hildebrand F."/>
            <person name="Pallen M.J."/>
        </authorList>
    </citation>
    <scope>NUCLEOTIDE SEQUENCE</scope>
    <source>
        <strain evidence="2">ChiHjej9B8-1298</strain>
    </source>
</reference>
<organism evidence="2 3">
    <name type="scientific">Candidatus Bacteroides merdigallinarum</name>
    <dbReference type="NCBI Taxonomy" id="2838473"/>
    <lineage>
        <taxon>Bacteria</taxon>
        <taxon>Pseudomonadati</taxon>
        <taxon>Bacteroidota</taxon>
        <taxon>Bacteroidia</taxon>
        <taxon>Bacteroidales</taxon>
        <taxon>Bacteroidaceae</taxon>
        <taxon>Bacteroides</taxon>
    </lineage>
</organism>
<evidence type="ECO:0000313" key="2">
    <source>
        <dbReference type="EMBL" id="HIZ33316.1"/>
    </source>
</evidence>
<name>A0A9D2E9N7_9BACE</name>
<dbReference type="EMBL" id="DXBX01000055">
    <property type="protein sequence ID" value="HIZ33316.1"/>
    <property type="molecule type" value="Genomic_DNA"/>
</dbReference>
<accession>A0A9D2E9N7</accession>
<evidence type="ECO:0000313" key="3">
    <source>
        <dbReference type="Proteomes" id="UP000824028"/>
    </source>
</evidence>
<gene>
    <name evidence="2" type="ORF">H9814_07240</name>
</gene>
<evidence type="ECO:0000259" key="1">
    <source>
        <dbReference type="Pfam" id="PF04326"/>
    </source>
</evidence>
<feature type="domain" description="Schlafen AlbA-2" evidence="1">
    <location>
        <begin position="166"/>
        <end position="298"/>
    </location>
</feature>
<protein>
    <submittedName>
        <fullName evidence="2">ATP-binding protein</fullName>
    </submittedName>
</protein>
<comment type="caution">
    <text evidence="2">The sequence shown here is derived from an EMBL/GenBank/DDBJ whole genome shotgun (WGS) entry which is preliminary data.</text>
</comment>
<dbReference type="GO" id="GO:0005524">
    <property type="term" value="F:ATP binding"/>
    <property type="evidence" value="ECO:0007669"/>
    <property type="project" value="UniProtKB-KW"/>
</dbReference>
<keyword evidence="2" id="KW-0547">Nucleotide-binding</keyword>
<proteinExistence type="predicted"/>
<dbReference type="AlphaFoldDB" id="A0A9D2E9N7"/>
<dbReference type="Pfam" id="PF04326">
    <property type="entry name" value="SLFN_AlbA_2"/>
    <property type="match status" value="1"/>
</dbReference>
<sequence length="321" mass="37168">MIINEKMDFKGIVTGHNEKFYQFRSKQIPENLFTVPVPVIHYCEFSDEIKDKDGFLKNGTELHLREVPLPNGAIHFYPRHEFYPPKKENIINNKRASISNLKDNIVPLKVNTPEVLGALRDEFCEHSDRFDVQVRKETMRILSEGNLDESCNHLRRLLNKPIFPQENGQIEYKSSFLNPRETDKNYQLRELVKILVGFANSDTHRGTLIVGVTDNQAVCGVENDFAQFGEQFNREKFTAMFMNLYKQLTSGQLMMDTHLEWNEIENHLICRISVDYHGDVVLMNGTNLYVRKESGNHLLKGDDVLAFIRQRVSSMNLGGFN</sequence>
<dbReference type="Gene3D" id="3.30.950.30">
    <property type="entry name" value="Schlafen, AAA domain"/>
    <property type="match status" value="1"/>
</dbReference>
<dbReference type="InterPro" id="IPR038461">
    <property type="entry name" value="Schlafen_AlbA_2_dom_sf"/>
</dbReference>
<dbReference type="InterPro" id="IPR007421">
    <property type="entry name" value="Schlafen_AlbA_2_dom"/>
</dbReference>
<reference evidence="2" key="2">
    <citation type="submission" date="2021-04" db="EMBL/GenBank/DDBJ databases">
        <authorList>
            <person name="Gilroy R."/>
        </authorList>
    </citation>
    <scope>NUCLEOTIDE SEQUENCE</scope>
    <source>
        <strain evidence="2">ChiHjej9B8-1298</strain>
    </source>
</reference>